<evidence type="ECO:0000313" key="1">
    <source>
        <dbReference type="EMBL" id="MBL1077019.1"/>
    </source>
</evidence>
<protein>
    <recommendedName>
        <fullName evidence="3">Resolvase/invertase-type recombinase catalytic domain-containing protein</fullName>
    </recommendedName>
</protein>
<evidence type="ECO:0000313" key="2">
    <source>
        <dbReference type="Proteomes" id="UP000602198"/>
    </source>
</evidence>
<name>A0ABS1MB93_9NOCA</name>
<organism evidence="1 2">
    <name type="scientific">Nocardia acididurans</name>
    <dbReference type="NCBI Taxonomy" id="2802282"/>
    <lineage>
        <taxon>Bacteria</taxon>
        <taxon>Bacillati</taxon>
        <taxon>Actinomycetota</taxon>
        <taxon>Actinomycetes</taxon>
        <taxon>Mycobacteriales</taxon>
        <taxon>Nocardiaceae</taxon>
        <taxon>Nocardia</taxon>
    </lineage>
</organism>
<dbReference type="EMBL" id="JAERRJ010000008">
    <property type="protein sequence ID" value="MBL1077019.1"/>
    <property type="molecule type" value="Genomic_DNA"/>
</dbReference>
<dbReference type="RefSeq" id="WP_201949614.1">
    <property type="nucleotide sequence ID" value="NZ_JAERRJ010000008.1"/>
</dbReference>
<reference evidence="1 2" key="1">
    <citation type="submission" date="2021-01" db="EMBL/GenBank/DDBJ databases">
        <title>WGS of actinomycetes isolated from Thailand.</title>
        <authorList>
            <person name="Thawai C."/>
        </authorList>
    </citation>
    <scope>NUCLEOTIDE SEQUENCE [LARGE SCALE GENOMIC DNA]</scope>
    <source>
        <strain evidence="1 2">LPG 2</strain>
    </source>
</reference>
<dbReference type="Proteomes" id="UP000602198">
    <property type="component" value="Unassembled WGS sequence"/>
</dbReference>
<gene>
    <name evidence="1" type="ORF">JK358_21715</name>
</gene>
<accession>A0ABS1MB93</accession>
<keyword evidence="2" id="KW-1185">Reference proteome</keyword>
<sequence>MRPQPAAIGFLRHDVSGAQQQWDQAQIQQLAQRLGYDLCKTLVFGPETDRPLQRVRTAVSRLAAEAVITPSLDHFGGRVPDDLVRVADVITVSPENTYARWLLPPIENR</sequence>
<comment type="caution">
    <text evidence="1">The sequence shown here is derived from an EMBL/GenBank/DDBJ whole genome shotgun (WGS) entry which is preliminary data.</text>
</comment>
<evidence type="ECO:0008006" key="3">
    <source>
        <dbReference type="Google" id="ProtNLM"/>
    </source>
</evidence>
<proteinExistence type="predicted"/>